<protein>
    <submittedName>
        <fullName evidence="1">Uncharacterized protein</fullName>
    </submittedName>
</protein>
<comment type="caution">
    <text evidence="1">The sequence shown here is derived from an EMBL/GenBank/DDBJ whole genome shotgun (WGS) entry which is preliminary data.</text>
</comment>
<sequence length="223" mass="25906">YVPRILQNWEERLLPNMQKRTTKHFDIYYFKDSTVEKELDKIAEDRERGYSKINDFLGMKSDIRIKLVFFEDGKTKLLETSHQGNGWSYNNTIVEVYNKLTQLDAFTSASYILKGYLGDPPALLNYGFSLYMTEHLGAKALKNLSGRSLSLYERAKELKEKGQWIQLAELITYTDIGPEWSRPPVSYAEAGAFAKFLIDEYGRDKFLRAYKTLKNSDDKAVQH</sequence>
<organism evidence="1">
    <name type="scientific">marine sediment metagenome</name>
    <dbReference type="NCBI Taxonomy" id="412755"/>
    <lineage>
        <taxon>unclassified sequences</taxon>
        <taxon>metagenomes</taxon>
        <taxon>ecological metagenomes</taxon>
    </lineage>
</organism>
<dbReference type="EMBL" id="BARW01035439">
    <property type="protein sequence ID" value="GAJ20406.1"/>
    <property type="molecule type" value="Genomic_DNA"/>
</dbReference>
<dbReference type="AlphaFoldDB" id="X1VSY3"/>
<accession>X1VSY3</accession>
<proteinExistence type="predicted"/>
<evidence type="ECO:0000313" key="1">
    <source>
        <dbReference type="EMBL" id="GAJ20406.1"/>
    </source>
</evidence>
<feature type="non-terminal residue" evidence="1">
    <location>
        <position position="1"/>
    </location>
</feature>
<reference evidence="1" key="1">
    <citation type="journal article" date="2014" name="Front. Microbiol.">
        <title>High frequency of phylogenetically diverse reductive dehalogenase-homologous genes in deep subseafloor sedimentary metagenomes.</title>
        <authorList>
            <person name="Kawai M."/>
            <person name="Futagami T."/>
            <person name="Toyoda A."/>
            <person name="Takaki Y."/>
            <person name="Nishi S."/>
            <person name="Hori S."/>
            <person name="Arai W."/>
            <person name="Tsubouchi T."/>
            <person name="Morono Y."/>
            <person name="Uchiyama I."/>
            <person name="Ito T."/>
            <person name="Fujiyama A."/>
            <person name="Inagaki F."/>
            <person name="Takami H."/>
        </authorList>
    </citation>
    <scope>NUCLEOTIDE SEQUENCE</scope>
    <source>
        <strain evidence="1">Expedition CK06-06</strain>
    </source>
</reference>
<name>X1VSY3_9ZZZZ</name>
<gene>
    <name evidence="1" type="ORF">S12H4_55278</name>
</gene>
<feature type="non-terminal residue" evidence="1">
    <location>
        <position position="223"/>
    </location>
</feature>